<gene>
    <name evidence="1" type="ORF">BCV70DRAFT_217456</name>
</gene>
<dbReference type="EMBL" id="KZ819194">
    <property type="protein sequence ID" value="PWY99723.1"/>
    <property type="molecule type" value="Genomic_DNA"/>
</dbReference>
<sequence length="271" mass="30135">MSFSHSSSPKQPLPIRKLVLSSMRGFGKSFLLFCLLLIMVNNLLTVLGLPPMLNEQASTSQALPGPVLPQSPLAHLVKIVMEPAGAKDVLSLAAGRVSEDSISQVRHRGHFFPLGYFTNAPNLVYFGSFPPVQHPIYNSVAHFDRSKILTVWSHKLYDPTWLELEKMFIIDVGHTGQSDEPQFINAMRQHFAVLPAEDDHFIEVESLGDKELVTTDILKQEIPDQVSSSIDVMRPAEAEEVVNVDVLPKRLQTLYDFLNGLSVPSGVARRI</sequence>
<evidence type="ECO:0000313" key="2">
    <source>
        <dbReference type="Proteomes" id="UP000246740"/>
    </source>
</evidence>
<accession>A0A317XN13</accession>
<dbReference type="InParanoid" id="A0A317XN13"/>
<keyword evidence="2" id="KW-1185">Reference proteome</keyword>
<organism evidence="1 2">
    <name type="scientific">Testicularia cyperi</name>
    <dbReference type="NCBI Taxonomy" id="1882483"/>
    <lineage>
        <taxon>Eukaryota</taxon>
        <taxon>Fungi</taxon>
        <taxon>Dikarya</taxon>
        <taxon>Basidiomycota</taxon>
        <taxon>Ustilaginomycotina</taxon>
        <taxon>Ustilaginomycetes</taxon>
        <taxon>Ustilaginales</taxon>
        <taxon>Anthracoideaceae</taxon>
        <taxon>Testicularia</taxon>
    </lineage>
</organism>
<reference evidence="1 2" key="1">
    <citation type="journal article" date="2018" name="Mol. Biol. Evol.">
        <title>Broad Genomic Sampling Reveals a Smut Pathogenic Ancestry of the Fungal Clade Ustilaginomycotina.</title>
        <authorList>
            <person name="Kijpornyongpan T."/>
            <person name="Mondo S.J."/>
            <person name="Barry K."/>
            <person name="Sandor L."/>
            <person name="Lee J."/>
            <person name="Lipzen A."/>
            <person name="Pangilinan J."/>
            <person name="LaButti K."/>
            <person name="Hainaut M."/>
            <person name="Henrissat B."/>
            <person name="Grigoriev I.V."/>
            <person name="Spatafora J.W."/>
            <person name="Aime M.C."/>
        </authorList>
    </citation>
    <scope>NUCLEOTIDE SEQUENCE [LARGE SCALE GENOMIC DNA]</scope>
    <source>
        <strain evidence="1 2">MCA 3645</strain>
    </source>
</reference>
<protein>
    <submittedName>
        <fullName evidence="1">Uncharacterized protein</fullName>
    </submittedName>
</protein>
<name>A0A317XN13_9BASI</name>
<evidence type="ECO:0000313" key="1">
    <source>
        <dbReference type="EMBL" id="PWY99723.1"/>
    </source>
</evidence>
<dbReference type="AlphaFoldDB" id="A0A317XN13"/>
<proteinExistence type="predicted"/>
<dbReference type="Proteomes" id="UP000246740">
    <property type="component" value="Unassembled WGS sequence"/>
</dbReference>